<dbReference type="AlphaFoldDB" id="A0A545UPU1"/>
<keyword evidence="2" id="KW-1185">Reference proteome</keyword>
<dbReference type="EMBL" id="SPUK01000019">
    <property type="protein sequence ID" value="TQV91484.1"/>
    <property type="molecule type" value="Genomic_DNA"/>
</dbReference>
<accession>A0A545UPU1</accession>
<name>A0A545UPU1_9HYPO</name>
<reference evidence="1 2" key="1">
    <citation type="journal article" date="2019" name="Appl. Microbiol. Biotechnol.">
        <title>Genome sequence of Isaria javanica and comparative genome analysis insights into family S53 peptidase evolution in fungal entomopathogens.</title>
        <authorList>
            <person name="Lin R."/>
            <person name="Zhang X."/>
            <person name="Xin B."/>
            <person name="Zou M."/>
            <person name="Gao Y."/>
            <person name="Qin F."/>
            <person name="Hu Q."/>
            <person name="Xie B."/>
            <person name="Cheng X."/>
        </authorList>
    </citation>
    <scope>NUCLEOTIDE SEQUENCE [LARGE SCALE GENOMIC DNA]</scope>
    <source>
        <strain evidence="1 2">IJ1G</strain>
    </source>
</reference>
<evidence type="ECO:0000313" key="1">
    <source>
        <dbReference type="EMBL" id="TQV91484.1"/>
    </source>
</evidence>
<gene>
    <name evidence="1" type="ORF">IF1G_09983</name>
</gene>
<evidence type="ECO:0000313" key="2">
    <source>
        <dbReference type="Proteomes" id="UP000315783"/>
    </source>
</evidence>
<sequence>MLTRSVDRCSVTIRRWHIYILSSVYRHNAQNDCPPPSFPATLVNREPRAGNITGCLRLREPKKPPTPNFYPKARGSAARALVYKLDGLLGISQFDRN</sequence>
<dbReference type="Proteomes" id="UP000315783">
    <property type="component" value="Unassembled WGS sequence"/>
</dbReference>
<proteinExistence type="predicted"/>
<protein>
    <submittedName>
        <fullName evidence="1">Uncharacterized protein</fullName>
    </submittedName>
</protein>
<organism evidence="1 2">
    <name type="scientific">Cordyceps javanica</name>
    <dbReference type="NCBI Taxonomy" id="43265"/>
    <lineage>
        <taxon>Eukaryota</taxon>
        <taxon>Fungi</taxon>
        <taxon>Dikarya</taxon>
        <taxon>Ascomycota</taxon>
        <taxon>Pezizomycotina</taxon>
        <taxon>Sordariomycetes</taxon>
        <taxon>Hypocreomycetidae</taxon>
        <taxon>Hypocreales</taxon>
        <taxon>Cordycipitaceae</taxon>
        <taxon>Cordyceps</taxon>
    </lineage>
</organism>
<comment type="caution">
    <text evidence="1">The sequence shown here is derived from an EMBL/GenBank/DDBJ whole genome shotgun (WGS) entry which is preliminary data.</text>
</comment>